<organism evidence="8 9">
    <name type="scientific">Arcobacter porcinus</name>
    <dbReference type="NCBI Taxonomy" id="1935204"/>
    <lineage>
        <taxon>Bacteria</taxon>
        <taxon>Pseudomonadati</taxon>
        <taxon>Campylobacterota</taxon>
        <taxon>Epsilonproteobacteria</taxon>
        <taxon>Campylobacterales</taxon>
        <taxon>Arcobacteraceae</taxon>
        <taxon>Arcobacter</taxon>
    </lineage>
</organism>
<feature type="transmembrane region" description="Helical" evidence="7">
    <location>
        <begin position="21"/>
        <end position="48"/>
    </location>
</feature>
<comment type="catalytic activity">
    <reaction evidence="7">
        <text>Na(+)(in) + 2 H(+)(out) = Na(+)(out) + 2 H(+)(in)</text>
        <dbReference type="Rhea" id="RHEA:29251"/>
        <dbReference type="ChEBI" id="CHEBI:15378"/>
        <dbReference type="ChEBI" id="CHEBI:29101"/>
    </reaction>
</comment>
<keyword evidence="7" id="KW-0739">Sodium transport</keyword>
<evidence type="ECO:0000313" key="9">
    <source>
        <dbReference type="Proteomes" id="UP000322644"/>
    </source>
</evidence>
<feature type="transmembrane region" description="Helical" evidence="7">
    <location>
        <begin position="223"/>
        <end position="252"/>
    </location>
</feature>
<keyword evidence="4 7" id="KW-0812">Transmembrane</keyword>
<feature type="transmembrane region" description="Helical" evidence="7">
    <location>
        <begin position="114"/>
        <end position="133"/>
    </location>
</feature>
<comment type="subcellular location">
    <subcellularLocation>
        <location evidence="1">Cell inner membrane</location>
        <topology evidence="1">Multi-pass membrane protein</topology>
    </subcellularLocation>
    <subcellularLocation>
        <location evidence="7">Cell membrane</location>
        <topology evidence="7">Multi-pass membrane protein</topology>
    </subcellularLocation>
</comment>
<protein>
    <recommendedName>
        <fullName evidence="7">Na(+)/H(+) antiporter NhaA</fullName>
    </recommendedName>
    <alternativeName>
        <fullName evidence="7">Sodium/proton antiporter NhaA</fullName>
    </alternativeName>
</protein>
<sequence>MANLLPRKYLRTIVNIRNQYKFILSFISTATLSGFKLFLVTVLAVYIANSTFAPQYFEILETHFSFSFGTHIFSMTLQHWINDVLMAIFFLVVGLEIKRDMLIGELSSLKKASFPIIAALGGMIVPAIFYLLIDRTHPTGFGVPMATDIAFALGILMLLGKRVSLSIKVFLVTLAVVDDLGAIVVVAIFYTSELHYDFLIYSALTYFVLMLFNYFNLTRVMPYLFVGVFLWIFVHSSGIHSTIAGILLAFVIPLKSNKTSVEEIEEHNSKSPLLRVEHALHNFSAFLIMPLFAFANAGVALEFESVIENSTIVLGVFFGLVLGKPLGILLFTYLATIFKVSEKPSNVSWSEIIAVGFLGGIGFTMSIFISHLAFSDPHVVSAVKIAVFASSITAAVIGVCLLLFLSRKNNEIKEE</sequence>
<feature type="transmembrane region" description="Helical" evidence="7">
    <location>
        <begin position="171"/>
        <end position="192"/>
    </location>
</feature>
<keyword evidence="7" id="KW-0915">Sodium</keyword>
<feature type="transmembrane region" description="Helical" evidence="7">
    <location>
        <begin position="198"/>
        <end position="216"/>
    </location>
</feature>
<evidence type="ECO:0000256" key="4">
    <source>
        <dbReference type="ARBA" id="ARBA00022692"/>
    </source>
</evidence>
<comment type="similarity">
    <text evidence="7">Belongs to the NhaA Na(+)/H(+) (TC 2.A.33) antiporter family.</text>
</comment>
<keyword evidence="3" id="KW-0997">Cell inner membrane</keyword>
<dbReference type="Gene3D" id="1.20.1530.10">
    <property type="entry name" value="Na+/H+ antiporter like domain"/>
    <property type="match status" value="1"/>
</dbReference>
<evidence type="ECO:0000313" key="8">
    <source>
        <dbReference type="EMBL" id="QEP40378.1"/>
    </source>
</evidence>
<feature type="transmembrane region" description="Helical" evidence="7">
    <location>
        <begin position="385"/>
        <end position="405"/>
    </location>
</feature>
<dbReference type="GO" id="GO:0005886">
    <property type="term" value="C:plasma membrane"/>
    <property type="evidence" value="ECO:0007669"/>
    <property type="project" value="UniProtKB-SubCell"/>
</dbReference>
<dbReference type="GO" id="GO:0015385">
    <property type="term" value="F:sodium:proton antiporter activity"/>
    <property type="evidence" value="ECO:0007669"/>
    <property type="project" value="UniProtKB-UniRule"/>
</dbReference>
<dbReference type="PANTHER" id="PTHR30341">
    <property type="entry name" value="SODIUM ION/PROTON ANTIPORTER NHAA-RELATED"/>
    <property type="match status" value="1"/>
</dbReference>
<feature type="transmembrane region" description="Helical" evidence="7">
    <location>
        <begin position="139"/>
        <end position="159"/>
    </location>
</feature>
<name>A0A5C2HJA9_9BACT</name>
<dbReference type="NCBIfam" id="NF007111">
    <property type="entry name" value="PRK09560.1"/>
    <property type="match status" value="1"/>
</dbReference>
<dbReference type="Proteomes" id="UP000322644">
    <property type="component" value="Chromosome"/>
</dbReference>
<evidence type="ECO:0000256" key="7">
    <source>
        <dbReference type="HAMAP-Rule" id="MF_01844"/>
    </source>
</evidence>
<keyword evidence="6 7" id="KW-0472">Membrane</keyword>
<comment type="function">
    <text evidence="7">Na(+)/H(+) antiporter that extrudes sodium in exchange for external protons.</text>
</comment>
<dbReference type="GO" id="GO:0006885">
    <property type="term" value="P:regulation of pH"/>
    <property type="evidence" value="ECO:0007669"/>
    <property type="project" value="UniProtKB-UniRule"/>
</dbReference>
<reference evidence="8 9" key="2">
    <citation type="submission" date="2019-09" db="EMBL/GenBank/DDBJ databases">
        <title>Taxonomic note: a critical rebuttal of the proposed division of the genus Arcobacter into six genera, emended descriptions of Arcobacter anaerophilus and the genus Arcobacter, and an assessment of genus-level boundaries for Epsilonproteobacteria using in silico genomic comparator tools.</title>
        <authorList>
            <person name="On S.L.W."/>
            <person name="Miller W.G."/>
            <person name="Biggs P."/>
            <person name="Cornelius A."/>
            <person name="Vandamme P."/>
        </authorList>
    </citation>
    <scope>NUCLEOTIDE SEQUENCE [LARGE SCALE GENOMIC DNA]</scope>
    <source>
        <strain evidence="8 9">CCUG 56899</strain>
    </source>
</reference>
<dbReference type="NCBIfam" id="TIGR00773">
    <property type="entry name" value="NhaA"/>
    <property type="match status" value="1"/>
</dbReference>
<dbReference type="AlphaFoldDB" id="A0A5C2HJA9"/>
<keyword evidence="7" id="KW-0813">Transport</keyword>
<proteinExistence type="inferred from homology"/>
<keyword evidence="5 7" id="KW-1133">Transmembrane helix</keyword>
<keyword evidence="7" id="KW-0050">Antiport</keyword>
<dbReference type="InterPro" id="IPR023171">
    <property type="entry name" value="Na/H_antiporter_dom_sf"/>
</dbReference>
<keyword evidence="2 7" id="KW-1003">Cell membrane</keyword>
<accession>A0A5C2HJA9</accession>
<feature type="transmembrane region" description="Helical" evidence="7">
    <location>
        <begin position="279"/>
        <end position="301"/>
    </location>
</feature>
<evidence type="ECO:0000256" key="5">
    <source>
        <dbReference type="ARBA" id="ARBA00022989"/>
    </source>
</evidence>
<dbReference type="KEGG" id="apoc:APORC_0763"/>
<feature type="transmembrane region" description="Helical" evidence="7">
    <location>
        <begin position="352"/>
        <end position="373"/>
    </location>
</feature>
<dbReference type="Pfam" id="PF06965">
    <property type="entry name" value="Na_H_antiport_1"/>
    <property type="match status" value="1"/>
</dbReference>
<gene>
    <name evidence="7 8" type="primary">nhaA</name>
    <name evidence="8" type="ORF">APORC_0763</name>
</gene>
<evidence type="ECO:0000256" key="1">
    <source>
        <dbReference type="ARBA" id="ARBA00004429"/>
    </source>
</evidence>
<dbReference type="PANTHER" id="PTHR30341:SF0">
    <property type="entry name" value="NA(+)_H(+) ANTIPORTER NHAA"/>
    <property type="match status" value="1"/>
</dbReference>
<feature type="transmembrane region" description="Helical" evidence="7">
    <location>
        <begin position="313"/>
        <end position="340"/>
    </location>
</feature>
<keyword evidence="7" id="KW-0406">Ion transport</keyword>
<evidence type="ECO:0000256" key="2">
    <source>
        <dbReference type="ARBA" id="ARBA00022475"/>
    </source>
</evidence>
<dbReference type="InterPro" id="IPR004670">
    <property type="entry name" value="NhaA"/>
</dbReference>
<evidence type="ECO:0000256" key="3">
    <source>
        <dbReference type="ARBA" id="ARBA00022519"/>
    </source>
</evidence>
<dbReference type="EMBL" id="CP036246">
    <property type="protein sequence ID" value="QEP40378.1"/>
    <property type="molecule type" value="Genomic_DNA"/>
</dbReference>
<evidence type="ECO:0000256" key="6">
    <source>
        <dbReference type="ARBA" id="ARBA00023136"/>
    </source>
</evidence>
<reference evidence="8 9" key="1">
    <citation type="submission" date="2019-09" db="EMBL/GenBank/DDBJ databases">
        <title>Complete genome sequencing of four Arcobacter species reveals a diverse suite of mobile elements.</title>
        <authorList>
            <person name="Miller W.G."/>
            <person name="Yee E."/>
            <person name="Bono J.L."/>
        </authorList>
    </citation>
    <scope>NUCLEOTIDE SEQUENCE [LARGE SCALE GENOMIC DNA]</scope>
    <source>
        <strain evidence="8 9">CCUG 56899</strain>
    </source>
</reference>
<dbReference type="HAMAP" id="MF_01844">
    <property type="entry name" value="NhaA"/>
    <property type="match status" value="1"/>
</dbReference>